<name>A0ABT9WQL3_9BACI</name>
<dbReference type="PANTHER" id="PTHR43280">
    <property type="entry name" value="ARAC-FAMILY TRANSCRIPTIONAL REGULATOR"/>
    <property type="match status" value="1"/>
</dbReference>
<dbReference type="Gene3D" id="3.20.20.80">
    <property type="entry name" value="Glycosidases"/>
    <property type="match status" value="1"/>
</dbReference>
<organism evidence="8 9">
    <name type="scientific">Bacillus chungangensis</name>
    <dbReference type="NCBI Taxonomy" id="587633"/>
    <lineage>
        <taxon>Bacteria</taxon>
        <taxon>Bacillati</taxon>
        <taxon>Bacillota</taxon>
        <taxon>Bacilli</taxon>
        <taxon>Bacillales</taxon>
        <taxon>Bacillaceae</taxon>
        <taxon>Bacillus</taxon>
    </lineage>
</organism>
<dbReference type="Gene3D" id="2.60.40.1500">
    <property type="entry name" value="Glycosyl hydrolase domain, family 39"/>
    <property type="match status" value="1"/>
</dbReference>
<dbReference type="PROSITE" id="PS00041">
    <property type="entry name" value="HTH_ARAC_FAMILY_1"/>
    <property type="match status" value="1"/>
</dbReference>
<evidence type="ECO:0000256" key="4">
    <source>
        <dbReference type="ARBA" id="ARBA00023125"/>
    </source>
</evidence>
<evidence type="ECO:0000256" key="3">
    <source>
        <dbReference type="ARBA" id="ARBA00023015"/>
    </source>
</evidence>
<proteinExistence type="inferred from homology"/>
<dbReference type="InterPro" id="IPR011051">
    <property type="entry name" value="RmlC_Cupin_sf"/>
</dbReference>
<protein>
    <submittedName>
        <fullName evidence="8">Xylan 1,4-beta-xylosidase</fullName>
        <ecNumber evidence="8">3.2.1.37</ecNumber>
    </submittedName>
</protein>
<keyword evidence="9" id="KW-1185">Reference proteome</keyword>
<evidence type="ECO:0000256" key="2">
    <source>
        <dbReference type="ARBA" id="ARBA00022801"/>
    </source>
</evidence>
<dbReference type="SUPFAM" id="SSF51011">
    <property type="entry name" value="Glycosyl hydrolase domain"/>
    <property type="match status" value="1"/>
</dbReference>
<evidence type="ECO:0000256" key="5">
    <source>
        <dbReference type="ARBA" id="ARBA00023163"/>
    </source>
</evidence>
<dbReference type="Gene3D" id="1.10.10.60">
    <property type="entry name" value="Homeodomain-like"/>
    <property type="match status" value="2"/>
</dbReference>
<dbReference type="InterPro" id="IPR003313">
    <property type="entry name" value="AraC-bd"/>
</dbReference>
<dbReference type="PROSITE" id="PS01124">
    <property type="entry name" value="HTH_ARAC_FAMILY_2"/>
    <property type="match status" value="1"/>
</dbReference>
<evidence type="ECO:0000256" key="6">
    <source>
        <dbReference type="ARBA" id="ARBA00023295"/>
    </source>
</evidence>
<gene>
    <name evidence="8" type="ORF">J2S08_001416</name>
</gene>
<dbReference type="SUPFAM" id="SSF46689">
    <property type="entry name" value="Homeodomain-like"/>
    <property type="match status" value="2"/>
</dbReference>
<evidence type="ECO:0000313" key="8">
    <source>
        <dbReference type="EMBL" id="MDQ0175582.1"/>
    </source>
</evidence>
<dbReference type="Pfam" id="PF02311">
    <property type="entry name" value="AraC_binding"/>
    <property type="match status" value="1"/>
</dbReference>
<dbReference type="GO" id="GO:0009044">
    <property type="term" value="F:xylan 1,4-beta-xylosidase activity"/>
    <property type="evidence" value="ECO:0007669"/>
    <property type="project" value="UniProtKB-EC"/>
</dbReference>
<dbReference type="Proteomes" id="UP001223586">
    <property type="component" value="Unassembled WGS sequence"/>
</dbReference>
<dbReference type="PANTHER" id="PTHR43280:SF2">
    <property type="entry name" value="HTH-TYPE TRANSCRIPTIONAL REGULATOR EXSA"/>
    <property type="match status" value="1"/>
</dbReference>
<keyword evidence="2 8" id="KW-0378">Hydrolase</keyword>
<feature type="domain" description="HTH araC/xylS-type" evidence="7">
    <location>
        <begin position="176"/>
        <end position="274"/>
    </location>
</feature>
<comment type="similarity">
    <text evidence="1">Belongs to the glycosyl hydrolase 39 family.</text>
</comment>
<dbReference type="InterPro" id="IPR014710">
    <property type="entry name" value="RmlC-like_jellyroll"/>
</dbReference>
<dbReference type="SUPFAM" id="SSF51182">
    <property type="entry name" value="RmlC-like cupins"/>
    <property type="match status" value="1"/>
</dbReference>
<evidence type="ECO:0000313" key="9">
    <source>
        <dbReference type="Proteomes" id="UP001223586"/>
    </source>
</evidence>
<dbReference type="SMART" id="SM00342">
    <property type="entry name" value="HTH_ARAC"/>
    <property type="match status" value="1"/>
</dbReference>
<dbReference type="InterPro" id="IPR018060">
    <property type="entry name" value="HTH_AraC"/>
</dbReference>
<sequence length="749" mass="89582">MKCKYEFIEYHKSLPLNIFVYEKADEYLTWHKEIEILFVLKGKATLNIKDQTYHLYAKDILVINRNEIHQVTQVDSDTIILSLLLNPYFYEVYYDGFSDIYFERQSLLEDKTEDKYSYLRNKISNIMIHLLSLNKTYQINLLSESLELVAYLVENFRKDATGVNAITDDYLHQRFSRILEYLMKNYDKKITLSDLAKKEYISIYYLSRLFSEHMGIGFNKYLNMLRLDKSMYDLVNTNKSILEIAIDNGFSSAKAYRTVFKENYNMTPNDYRKQLFTTEESQEEKIKFTKGTTALLDILHNYQTNPIAANKNEPNTLEIEVDDINAKNKQWISFEKILYFDYVYDELNINWQTNLEKIHNEINFDYIRFSGIFNHGMYFYDDKEKVYNWFNVDNILDFFVNKKIKPFIKFSYNKKEFTIKSWHIMLENFIEHCIKRYGLSNVKEWKFEFAHEDRSYSKMIELYSKSLDYFQEKFDKLKYGIEFIPSSNFHEEYFLENFKNKHLHFISVEMTEEMYNKRKGFVKILFNSIKNLRLKTYFIKTESRNYFNDTCFKANKLIHDFLNEHHGIDAPVNFIDHLKTTKLFHGGLGLLTYNGLKKPVYHAYYLLDKLKGYVICNGSNYYVVKNENKIIILLYSNFEQVDDEPSTIDFYERNRTASNHDSLLIKLRMNLEQGKYKLKSYTLDKENGSVFDEWINMGKPKDFDNEEFNFIKSKEIMRLKSATVDVQDELLLKQLLPANGVKLIEVTKA</sequence>
<comment type="caution">
    <text evidence="8">The sequence shown here is derived from an EMBL/GenBank/DDBJ whole genome shotgun (WGS) entry which is preliminary data.</text>
</comment>
<dbReference type="InterPro" id="IPR017853">
    <property type="entry name" value="GH"/>
</dbReference>
<evidence type="ECO:0000256" key="1">
    <source>
        <dbReference type="ARBA" id="ARBA00008875"/>
    </source>
</evidence>
<keyword evidence="5" id="KW-0804">Transcription</keyword>
<dbReference type="RefSeq" id="WP_307228013.1">
    <property type="nucleotide sequence ID" value="NZ_JAUSTT010000007.1"/>
</dbReference>
<evidence type="ECO:0000259" key="7">
    <source>
        <dbReference type="PROSITE" id="PS01124"/>
    </source>
</evidence>
<dbReference type="Pfam" id="PF12833">
    <property type="entry name" value="HTH_18"/>
    <property type="match status" value="1"/>
</dbReference>
<keyword evidence="6 8" id="KW-0326">Glycosidase</keyword>
<reference evidence="8 9" key="1">
    <citation type="submission" date="2023-07" db="EMBL/GenBank/DDBJ databases">
        <title>Genomic Encyclopedia of Type Strains, Phase IV (KMG-IV): sequencing the most valuable type-strain genomes for metagenomic binning, comparative biology and taxonomic classification.</title>
        <authorList>
            <person name="Goeker M."/>
        </authorList>
    </citation>
    <scope>NUCLEOTIDE SEQUENCE [LARGE SCALE GENOMIC DNA]</scope>
    <source>
        <strain evidence="8 9">DSM 23837</strain>
    </source>
</reference>
<dbReference type="InterPro" id="IPR009057">
    <property type="entry name" value="Homeodomain-like_sf"/>
</dbReference>
<dbReference type="SUPFAM" id="SSF51445">
    <property type="entry name" value="(Trans)glycosidases"/>
    <property type="match status" value="1"/>
</dbReference>
<dbReference type="Pfam" id="PF01229">
    <property type="entry name" value="Glyco_hydro_39"/>
    <property type="match status" value="2"/>
</dbReference>
<dbReference type="EMBL" id="JAUSTT010000007">
    <property type="protein sequence ID" value="MDQ0175582.1"/>
    <property type="molecule type" value="Genomic_DNA"/>
</dbReference>
<dbReference type="EC" id="3.2.1.37" evidence="8"/>
<keyword evidence="3" id="KW-0805">Transcription regulation</keyword>
<dbReference type="InterPro" id="IPR049166">
    <property type="entry name" value="GH39_cat"/>
</dbReference>
<dbReference type="Gene3D" id="2.60.120.10">
    <property type="entry name" value="Jelly Rolls"/>
    <property type="match status" value="1"/>
</dbReference>
<keyword evidence="4" id="KW-0238">DNA-binding</keyword>
<dbReference type="InterPro" id="IPR018062">
    <property type="entry name" value="HTH_AraC-typ_CS"/>
</dbReference>
<accession>A0ABT9WQL3</accession>